<sequence length="71" mass="7872">MLGNGIFGISDCELTCRYNRLTSLPVHIRSLARLVDLDLDDNRIGPTLPDEVTYLRRLERLGLAGNCLAAT</sequence>
<evidence type="ECO:0000313" key="1">
    <source>
        <dbReference type="EMBL" id="KAF0685355.1"/>
    </source>
</evidence>
<reference evidence="1" key="1">
    <citation type="submission" date="2019-06" db="EMBL/GenBank/DDBJ databases">
        <title>Genomics analysis of Aphanomyces spp. identifies a new class of oomycete effector associated with host adaptation.</title>
        <authorList>
            <person name="Gaulin E."/>
        </authorList>
    </citation>
    <scope>NUCLEOTIDE SEQUENCE</scope>
    <source>
        <strain evidence="1">CBS 578.67</strain>
    </source>
</reference>
<name>A0A6A4XQK7_9STRA</name>
<feature type="non-terminal residue" evidence="1">
    <location>
        <position position="71"/>
    </location>
</feature>
<dbReference type="SUPFAM" id="SSF52058">
    <property type="entry name" value="L domain-like"/>
    <property type="match status" value="1"/>
</dbReference>
<dbReference type="AlphaFoldDB" id="A0A6A4XQK7"/>
<dbReference type="InterPro" id="IPR032675">
    <property type="entry name" value="LRR_dom_sf"/>
</dbReference>
<dbReference type="Gene3D" id="3.80.10.10">
    <property type="entry name" value="Ribonuclease Inhibitor"/>
    <property type="match status" value="1"/>
</dbReference>
<accession>A0A6A4XQK7</accession>
<dbReference type="OrthoDB" id="167151at2759"/>
<dbReference type="InterPro" id="IPR001611">
    <property type="entry name" value="Leu-rich_rpt"/>
</dbReference>
<organism evidence="1">
    <name type="scientific">Aphanomyces stellatus</name>
    <dbReference type="NCBI Taxonomy" id="120398"/>
    <lineage>
        <taxon>Eukaryota</taxon>
        <taxon>Sar</taxon>
        <taxon>Stramenopiles</taxon>
        <taxon>Oomycota</taxon>
        <taxon>Saprolegniomycetes</taxon>
        <taxon>Saprolegniales</taxon>
        <taxon>Verrucalvaceae</taxon>
        <taxon>Aphanomyces</taxon>
    </lineage>
</organism>
<proteinExistence type="predicted"/>
<dbReference type="EMBL" id="VJMH01007174">
    <property type="protein sequence ID" value="KAF0685355.1"/>
    <property type="molecule type" value="Genomic_DNA"/>
</dbReference>
<gene>
    <name evidence="1" type="ORF">As57867_022662</name>
</gene>
<comment type="caution">
    <text evidence="1">The sequence shown here is derived from an EMBL/GenBank/DDBJ whole genome shotgun (WGS) entry which is preliminary data.</text>
</comment>
<dbReference type="Pfam" id="PF00560">
    <property type="entry name" value="LRR_1"/>
    <property type="match status" value="1"/>
</dbReference>
<protein>
    <submittedName>
        <fullName evidence="1">Uncharacterized protein</fullName>
    </submittedName>
</protein>